<dbReference type="GO" id="GO:0005737">
    <property type="term" value="C:cytoplasm"/>
    <property type="evidence" value="ECO:0007669"/>
    <property type="project" value="UniProtKB-SubCell"/>
</dbReference>
<dbReference type="Pfam" id="PF08564">
    <property type="entry name" value="CDC37_C"/>
    <property type="match status" value="1"/>
</dbReference>
<evidence type="ECO:0000313" key="12">
    <source>
        <dbReference type="Proteomes" id="UP000800200"/>
    </source>
</evidence>
<feature type="compositionally biased region" description="Basic and acidic residues" evidence="7">
    <location>
        <begin position="499"/>
        <end position="508"/>
    </location>
</feature>
<proteinExistence type="inferred from homology"/>
<organism evidence="11 12">
    <name type="scientific">Zopfia rhizophila CBS 207.26</name>
    <dbReference type="NCBI Taxonomy" id="1314779"/>
    <lineage>
        <taxon>Eukaryota</taxon>
        <taxon>Fungi</taxon>
        <taxon>Dikarya</taxon>
        <taxon>Ascomycota</taxon>
        <taxon>Pezizomycotina</taxon>
        <taxon>Dothideomycetes</taxon>
        <taxon>Dothideomycetes incertae sedis</taxon>
        <taxon>Zopfiaceae</taxon>
        <taxon>Zopfia</taxon>
    </lineage>
</organism>
<feature type="region of interest" description="Disordered" evidence="7">
    <location>
        <begin position="186"/>
        <end position="246"/>
    </location>
</feature>
<evidence type="ECO:0000256" key="2">
    <source>
        <dbReference type="ARBA" id="ARBA00006222"/>
    </source>
</evidence>
<comment type="similarity">
    <text evidence="2">Belongs to the CDC37 family.</text>
</comment>
<dbReference type="FunFam" id="1.20.58.610:FF:000002">
    <property type="entry name" value="Hsp90 co-chaperone Cdc37, putative"/>
    <property type="match status" value="1"/>
</dbReference>
<dbReference type="SUPFAM" id="SSF101391">
    <property type="entry name" value="Hsp90 co-chaperone CDC37"/>
    <property type="match status" value="1"/>
</dbReference>
<dbReference type="InterPro" id="IPR013874">
    <property type="entry name" value="Cdc37_Hsp90-bd"/>
</dbReference>
<dbReference type="GO" id="GO:0031072">
    <property type="term" value="F:heat shock protein binding"/>
    <property type="evidence" value="ECO:0007669"/>
    <property type="project" value="TreeGrafter"/>
</dbReference>
<dbReference type="Gene3D" id="1.20.58.610">
    <property type="entry name" value="Cdc37, Hsp90 binding domain"/>
    <property type="match status" value="1"/>
</dbReference>
<keyword evidence="6" id="KW-0175">Coiled coil</keyword>
<evidence type="ECO:0000256" key="4">
    <source>
        <dbReference type="ARBA" id="ARBA00023186"/>
    </source>
</evidence>
<feature type="domain" description="Cdc37 C-terminal" evidence="8">
    <location>
        <begin position="392"/>
        <end position="488"/>
    </location>
</feature>
<dbReference type="SMART" id="SM01071">
    <property type="entry name" value="CDC37_N"/>
    <property type="match status" value="1"/>
</dbReference>
<evidence type="ECO:0000313" key="11">
    <source>
        <dbReference type="EMBL" id="KAF2179408.1"/>
    </source>
</evidence>
<keyword evidence="4" id="KW-0143">Chaperone</keyword>
<dbReference type="PANTHER" id="PTHR12800:SF4">
    <property type="entry name" value="HSP90 CO-CHAPERONE CDC37"/>
    <property type="match status" value="1"/>
</dbReference>
<dbReference type="InterPro" id="IPR013855">
    <property type="entry name" value="Cdc37_N_dom"/>
</dbReference>
<dbReference type="InterPro" id="IPR004918">
    <property type="entry name" value="Cdc37"/>
</dbReference>
<dbReference type="Proteomes" id="UP000800200">
    <property type="component" value="Unassembled WGS sequence"/>
</dbReference>
<name>A0A6A6DLV0_9PEZI</name>
<feature type="compositionally biased region" description="Low complexity" evidence="7">
    <location>
        <begin position="200"/>
        <end position="211"/>
    </location>
</feature>
<feature type="coiled-coil region" evidence="6">
    <location>
        <begin position="121"/>
        <end position="178"/>
    </location>
</feature>
<evidence type="ECO:0000259" key="9">
    <source>
        <dbReference type="SMART" id="SM01070"/>
    </source>
</evidence>
<keyword evidence="12" id="KW-1185">Reference proteome</keyword>
<feature type="region of interest" description="Disordered" evidence="7">
    <location>
        <begin position="483"/>
        <end position="508"/>
    </location>
</feature>
<feature type="domain" description="Cdc37 Hsp90 binding" evidence="9">
    <location>
        <begin position="199"/>
        <end position="375"/>
    </location>
</feature>
<evidence type="ECO:0000256" key="7">
    <source>
        <dbReference type="SAM" id="MobiDB-lite"/>
    </source>
</evidence>
<dbReference type="InterPro" id="IPR013873">
    <property type="entry name" value="Cdc37_C"/>
</dbReference>
<reference evidence="11" key="1">
    <citation type="journal article" date="2020" name="Stud. Mycol.">
        <title>101 Dothideomycetes genomes: a test case for predicting lifestyles and emergence of pathogens.</title>
        <authorList>
            <person name="Haridas S."/>
            <person name="Albert R."/>
            <person name="Binder M."/>
            <person name="Bloem J."/>
            <person name="Labutti K."/>
            <person name="Salamov A."/>
            <person name="Andreopoulos B."/>
            <person name="Baker S."/>
            <person name="Barry K."/>
            <person name="Bills G."/>
            <person name="Bluhm B."/>
            <person name="Cannon C."/>
            <person name="Castanera R."/>
            <person name="Culley D."/>
            <person name="Daum C."/>
            <person name="Ezra D."/>
            <person name="Gonzalez J."/>
            <person name="Henrissat B."/>
            <person name="Kuo A."/>
            <person name="Liang C."/>
            <person name="Lipzen A."/>
            <person name="Lutzoni F."/>
            <person name="Magnuson J."/>
            <person name="Mondo S."/>
            <person name="Nolan M."/>
            <person name="Ohm R."/>
            <person name="Pangilinan J."/>
            <person name="Park H.-J."/>
            <person name="Ramirez L."/>
            <person name="Alfaro M."/>
            <person name="Sun H."/>
            <person name="Tritt A."/>
            <person name="Yoshinaga Y."/>
            <person name="Zwiers L.-H."/>
            <person name="Turgeon B."/>
            <person name="Goodwin S."/>
            <person name="Spatafora J."/>
            <person name="Crous P."/>
            <person name="Grigoriev I."/>
        </authorList>
    </citation>
    <scope>NUCLEOTIDE SEQUENCE</scope>
    <source>
        <strain evidence="11">CBS 207.26</strain>
    </source>
</reference>
<comment type="subcellular location">
    <subcellularLocation>
        <location evidence="1">Cytoplasm</location>
    </subcellularLocation>
</comment>
<dbReference type="PANTHER" id="PTHR12800">
    <property type="entry name" value="CDC37-RELATED"/>
    <property type="match status" value="1"/>
</dbReference>
<feature type="compositionally biased region" description="Basic and acidic residues" evidence="7">
    <location>
        <begin position="186"/>
        <end position="199"/>
    </location>
</feature>
<dbReference type="GO" id="GO:0006457">
    <property type="term" value="P:protein folding"/>
    <property type="evidence" value="ECO:0007669"/>
    <property type="project" value="TreeGrafter"/>
</dbReference>
<protein>
    <recommendedName>
        <fullName evidence="5">Hsp90 chaperone protein kinase-targeting subunit</fullName>
    </recommendedName>
</protein>
<keyword evidence="3" id="KW-0963">Cytoplasm</keyword>
<dbReference type="OrthoDB" id="440202at2759"/>
<feature type="domain" description="Cdc37 N-terminal" evidence="10">
    <location>
        <begin position="2"/>
        <end position="192"/>
    </location>
</feature>
<dbReference type="SMART" id="SM01070">
    <property type="entry name" value="CDC37_M"/>
    <property type="match status" value="1"/>
</dbReference>
<evidence type="ECO:0000256" key="6">
    <source>
        <dbReference type="SAM" id="Coils"/>
    </source>
</evidence>
<evidence type="ECO:0000259" key="8">
    <source>
        <dbReference type="SMART" id="SM01069"/>
    </source>
</evidence>
<dbReference type="GO" id="GO:0051082">
    <property type="term" value="F:unfolded protein binding"/>
    <property type="evidence" value="ECO:0007669"/>
    <property type="project" value="TreeGrafter"/>
</dbReference>
<dbReference type="GO" id="GO:0019901">
    <property type="term" value="F:protein kinase binding"/>
    <property type="evidence" value="ECO:0007669"/>
    <property type="project" value="InterPro"/>
</dbReference>
<dbReference type="AlphaFoldDB" id="A0A6A6DLV0"/>
<accession>A0A6A6DLV0</accession>
<gene>
    <name evidence="11" type="ORF">K469DRAFT_641270</name>
</gene>
<evidence type="ECO:0000256" key="5">
    <source>
        <dbReference type="ARBA" id="ARBA00031396"/>
    </source>
</evidence>
<dbReference type="SMART" id="SM01069">
    <property type="entry name" value="CDC37_C"/>
    <property type="match status" value="1"/>
</dbReference>
<dbReference type="EMBL" id="ML994667">
    <property type="protein sequence ID" value="KAF2179408.1"/>
    <property type="molecule type" value="Genomic_DNA"/>
</dbReference>
<sequence length="508" mass="56427">MVVDYSKWDALELSDDSDIEVHPNVDKKSFIRAKQAQIHQERDRRRHQIKTLKYERIINDGLLLRIDRLLTALKSHEGGDGNPDALLFQSLIESAGDPSEDVPPPPPEGVHEHIKEKPKYSQMMAALVDQVKKEVDEAKAENRLDKFIEEAQSHRNRVEGLQKQLLDKLAELEKEEKRHITSDDIHTGFDYSNVRKGDAKPTASSSKSSTTVELLNPPKRPEPQRADTGQSSGADADIEEGTAIDDDSVEASALGKEFAMIKIGDYQACLQFISTHPQILNEKETDGLLVEAFNSELDSKPKHAKQCVHQALLIQYCRQLGGRDGVGLFFKRITTKDHQAQKLFADDVDSTYRRIHTRAAEILKERAQNPQSAEGVEQIQLHAVDPNTTINITVPPPSLPPTASPEQVAENKKNRAIFEAFPPGLQRALESGKLDEVNKVLAKMSVDEAEEIVGKLGDGGMLSLEEGVIDATTEEGKKAMEEIEKTGRMPGQQMEGIVEEGRLAADPE</sequence>
<dbReference type="GO" id="GO:0050821">
    <property type="term" value="P:protein stabilization"/>
    <property type="evidence" value="ECO:0007669"/>
    <property type="project" value="TreeGrafter"/>
</dbReference>
<dbReference type="Pfam" id="PF08565">
    <property type="entry name" value="CDC37_M"/>
    <property type="match status" value="1"/>
</dbReference>
<evidence type="ECO:0000256" key="3">
    <source>
        <dbReference type="ARBA" id="ARBA00022490"/>
    </source>
</evidence>
<dbReference type="Pfam" id="PF03234">
    <property type="entry name" value="CDC37_N"/>
    <property type="match status" value="1"/>
</dbReference>
<evidence type="ECO:0000259" key="10">
    <source>
        <dbReference type="SMART" id="SM01071"/>
    </source>
</evidence>
<evidence type="ECO:0000256" key="1">
    <source>
        <dbReference type="ARBA" id="ARBA00004496"/>
    </source>
</evidence>
<dbReference type="InterPro" id="IPR038189">
    <property type="entry name" value="Cdc37_Hsp90-bd_sf"/>
</dbReference>
<feature type="compositionally biased region" description="Acidic residues" evidence="7">
    <location>
        <begin position="236"/>
        <end position="246"/>
    </location>
</feature>
<dbReference type="GO" id="GO:0051087">
    <property type="term" value="F:protein-folding chaperone binding"/>
    <property type="evidence" value="ECO:0007669"/>
    <property type="project" value="TreeGrafter"/>
</dbReference>